<proteinExistence type="predicted"/>
<gene>
    <name evidence="1" type="ORF">ACFSYC_14705</name>
</gene>
<organism evidence="1 2">
    <name type="scientific">Mucilaginibacter antarcticus</name>
    <dbReference type="NCBI Taxonomy" id="1855725"/>
    <lineage>
        <taxon>Bacteria</taxon>
        <taxon>Pseudomonadati</taxon>
        <taxon>Bacteroidota</taxon>
        <taxon>Sphingobacteriia</taxon>
        <taxon>Sphingobacteriales</taxon>
        <taxon>Sphingobacteriaceae</taxon>
        <taxon>Mucilaginibacter</taxon>
    </lineage>
</organism>
<name>A0ABW5XTF5_9SPHI</name>
<accession>A0ABW5XTF5</accession>
<evidence type="ECO:0000313" key="1">
    <source>
        <dbReference type="EMBL" id="MFD2865949.1"/>
    </source>
</evidence>
<dbReference type="EMBL" id="JBHUON010000019">
    <property type="protein sequence ID" value="MFD2865949.1"/>
    <property type="molecule type" value="Genomic_DNA"/>
</dbReference>
<reference evidence="2" key="1">
    <citation type="journal article" date="2019" name="Int. J. Syst. Evol. Microbiol.">
        <title>The Global Catalogue of Microorganisms (GCM) 10K type strain sequencing project: providing services to taxonomists for standard genome sequencing and annotation.</title>
        <authorList>
            <consortium name="The Broad Institute Genomics Platform"/>
            <consortium name="The Broad Institute Genome Sequencing Center for Infectious Disease"/>
            <person name="Wu L."/>
            <person name="Ma J."/>
        </authorList>
    </citation>
    <scope>NUCLEOTIDE SEQUENCE [LARGE SCALE GENOMIC DNA]</scope>
    <source>
        <strain evidence="2">KCTC 52232</strain>
    </source>
</reference>
<protein>
    <recommendedName>
        <fullName evidence="3">HMA domain-containing protein</fullName>
    </recommendedName>
</protein>
<evidence type="ECO:0008006" key="3">
    <source>
        <dbReference type="Google" id="ProtNLM"/>
    </source>
</evidence>
<evidence type="ECO:0000313" key="2">
    <source>
        <dbReference type="Proteomes" id="UP001597601"/>
    </source>
</evidence>
<sequence length="70" mass="8002">MIVEVFKTDVNEIELCHSLISQVHAHYPNSRVNFDMEDCDKILRVEAELIAPEKIIEILNANGYSCEVLV</sequence>
<dbReference type="Proteomes" id="UP001597601">
    <property type="component" value="Unassembled WGS sequence"/>
</dbReference>
<comment type="caution">
    <text evidence="1">The sequence shown here is derived from an EMBL/GenBank/DDBJ whole genome shotgun (WGS) entry which is preliminary data.</text>
</comment>
<keyword evidence="2" id="KW-1185">Reference proteome</keyword>
<dbReference type="RefSeq" id="WP_377129153.1">
    <property type="nucleotide sequence ID" value="NZ_JBHUON010000019.1"/>
</dbReference>